<feature type="compositionally biased region" description="Basic and acidic residues" evidence="10">
    <location>
        <begin position="266"/>
        <end position="294"/>
    </location>
</feature>
<evidence type="ECO:0008006" key="13">
    <source>
        <dbReference type="Google" id="ProtNLM"/>
    </source>
</evidence>
<keyword evidence="5" id="KW-1133">Transmembrane helix</keyword>
<keyword evidence="4 9" id="KW-0256">Endoplasmic reticulum</keyword>
<reference evidence="11" key="1">
    <citation type="submission" date="2022-07" db="EMBL/GenBank/DDBJ databases">
        <title>Phylogenomic reconstructions and comparative analyses of Kickxellomycotina fungi.</title>
        <authorList>
            <person name="Reynolds N.K."/>
            <person name="Stajich J.E."/>
            <person name="Barry K."/>
            <person name="Grigoriev I.V."/>
            <person name="Crous P."/>
            <person name="Smith M.E."/>
        </authorList>
    </citation>
    <scope>NUCLEOTIDE SEQUENCE</scope>
    <source>
        <strain evidence="11">RSA 1196</strain>
    </source>
</reference>
<dbReference type="PROSITE" id="PS00803">
    <property type="entry name" value="CALRETICULIN_1"/>
    <property type="match status" value="1"/>
</dbReference>
<feature type="compositionally biased region" description="Acidic residues" evidence="10">
    <location>
        <begin position="299"/>
        <end position="308"/>
    </location>
</feature>
<evidence type="ECO:0000313" key="12">
    <source>
        <dbReference type="Proteomes" id="UP001150925"/>
    </source>
</evidence>
<feature type="region of interest" description="Disordered" evidence="10">
    <location>
        <begin position="266"/>
        <end position="340"/>
    </location>
</feature>
<dbReference type="FunFam" id="2.60.120.200:FF:000011">
    <property type="entry name" value="Probable calnexin"/>
    <property type="match status" value="1"/>
</dbReference>
<feature type="disulfide bond" evidence="8">
    <location>
        <begin position="136"/>
        <end position="173"/>
    </location>
</feature>
<evidence type="ECO:0000256" key="2">
    <source>
        <dbReference type="ARBA" id="ARBA00010983"/>
    </source>
</evidence>
<dbReference type="EMBL" id="JANBPY010003235">
    <property type="protein sequence ID" value="KAJ1952325.1"/>
    <property type="molecule type" value="Genomic_DNA"/>
</dbReference>
<dbReference type="OrthoDB" id="1938156at2759"/>
<protein>
    <recommendedName>
        <fullName evidence="13">Calnexin</fullName>
    </recommendedName>
</protein>
<dbReference type="PANTHER" id="PTHR11073">
    <property type="entry name" value="CALRETICULIN AND CALNEXIN"/>
    <property type="match status" value="1"/>
</dbReference>
<comment type="caution">
    <text evidence="11">The sequence shown here is derived from an EMBL/GenBank/DDBJ whole genome shotgun (WGS) entry which is preliminary data.</text>
</comment>
<gene>
    <name evidence="11" type="ORF">IWQ62_006247</name>
</gene>
<evidence type="ECO:0000256" key="3">
    <source>
        <dbReference type="ARBA" id="ARBA00022692"/>
    </source>
</evidence>
<evidence type="ECO:0000256" key="4">
    <source>
        <dbReference type="ARBA" id="ARBA00022824"/>
    </source>
</evidence>
<dbReference type="GO" id="GO:0051082">
    <property type="term" value="F:unfolded protein binding"/>
    <property type="evidence" value="ECO:0007669"/>
    <property type="project" value="InterPro"/>
</dbReference>
<keyword evidence="6" id="KW-0472">Membrane</keyword>
<dbReference type="GO" id="GO:0005789">
    <property type="term" value="C:endoplasmic reticulum membrane"/>
    <property type="evidence" value="ECO:0007669"/>
    <property type="project" value="UniProtKB-SubCell"/>
</dbReference>
<dbReference type="PROSITE" id="PS00804">
    <property type="entry name" value="CALRETICULIN_2"/>
    <property type="match status" value="1"/>
</dbReference>
<dbReference type="SUPFAM" id="SSF49899">
    <property type="entry name" value="Concanavalin A-like lectins/glucanases"/>
    <property type="match status" value="1"/>
</dbReference>
<evidence type="ECO:0000256" key="9">
    <source>
        <dbReference type="RuleBase" id="RU362126"/>
    </source>
</evidence>
<dbReference type="InterPro" id="IPR001580">
    <property type="entry name" value="Calret/calnex"/>
</dbReference>
<dbReference type="Pfam" id="PF00262">
    <property type="entry name" value="Calreticulin"/>
    <property type="match status" value="1"/>
</dbReference>
<dbReference type="Gene3D" id="2.60.120.200">
    <property type="match status" value="1"/>
</dbReference>
<dbReference type="GO" id="GO:0005509">
    <property type="term" value="F:calcium ion binding"/>
    <property type="evidence" value="ECO:0007669"/>
    <property type="project" value="InterPro"/>
</dbReference>
<evidence type="ECO:0000256" key="6">
    <source>
        <dbReference type="ARBA" id="ARBA00023136"/>
    </source>
</evidence>
<dbReference type="Proteomes" id="UP001150925">
    <property type="component" value="Unassembled WGS sequence"/>
</dbReference>
<sequence>MKYNLLSLAALLAAATSGAVAEDQKKSTVVSLPPFQPFSLKSSAFLEQFTKPSLGRWEVSTAKRQENGKESDKYDGSWIVQEPSAQPFQAGDFGLVLSDSGTNYAVASSLDKPLVPGVDKPLVVQYEVKLQDGLECGGAYIKLVSQSKDGKPFDPKSFNNETPYTVMFGPDRCGPKNLVHFILRHKNPKTGEVTEHSPKNPPMANTNKKSALYTLIVNPDNSFEMRIDNKAVYNGNLLTDMEVPINPPKEISDPDDHMPEDWVHEAEIPDPKAKKPDDWDENAPKRIVDDKAVKPADWLDNEPLEIPDPEDKAPEEWNTDEDGDYISRTIPNPKCEKVSG</sequence>
<evidence type="ECO:0000256" key="10">
    <source>
        <dbReference type="SAM" id="MobiDB-lite"/>
    </source>
</evidence>
<dbReference type="GO" id="GO:0006457">
    <property type="term" value="P:protein folding"/>
    <property type="evidence" value="ECO:0007669"/>
    <property type="project" value="InterPro"/>
</dbReference>
<evidence type="ECO:0000256" key="5">
    <source>
        <dbReference type="ARBA" id="ARBA00022989"/>
    </source>
</evidence>
<keyword evidence="9" id="KW-0732">Signal</keyword>
<dbReference type="AlphaFoldDB" id="A0A9W8AIF3"/>
<feature type="chain" id="PRO_5041012374" description="Calnexin" evidence="9">
    <location>
        <begin position="22"/>
        <end position="340"/>
    </location>
</feature>
<evidence type="ECO:0000256" key="8">
    <source>
        <dbReference type="PIRSR" id="PIRSR601580-3"/>
    </source>
</evidence>
<dbReference type="GO" id="GO:0036503">
    <property type="term" value="P:ERAD pathway"/>
    <property type="evidence" value="ECO:0007669"/>
    <property type="project" value="TreeGrafter"/>
</dbReference>
<evidence type="ECO:0000313" key="11">
    <source>
        <dbReference type="EMBL" id="KAJ1952325.1"/>
    </source>
</evidence>
<evidence type="ECO:0000256" key="7">
    <source>
        <dbReference type="ARBA" id="ARBA00023186"/>
    </source>
</evidence>
<dbReference type="PANTHER" id="PTHR11073:SF1">
    <property type="entry name" value="CALNEXIN 14D-RELATED"/>
    <property type="match status" value="1"/>
</dbReference>
<dbReference type="PRINTS" id="PR00626">
    <property type="entry name" value="CALRETICULIN"/>
</dbReference>
<proteinExistence type="inferred from homology"/>
<organism evidence="11 12">
    <name type="scientific">Dispira parvispora</name>
    <dbReference type="NCBI Taxonomy" id="1520584"/>
    <lineage>
        <taxon>Eukaryota</taxon>
        <taxon>Fungi</taxon>
        <taxon>Fungi incertae sedis</taxon>
        <taxon>Zoopagomycota</taxon>
        <taxon>Kickxellomycotina</taxon>
        <taxon>Dimargaritomycetes</taxon>
        <taxon>Dimargaritales</taxon>
        <taxon>Dimargaritaceae</taxon>
        <taxon>Dispira</taxon>
    </lineage>
</organism>
<dbReference type="InterPro" id="IPR018124">
    <property type="entry name" value="Calret/calnex_CS"/>
</dbReference>
<dbReference type="InterPro" id="IPR009033">
    <property type="entry name" value="Calreticulin/calnexin_P_dom_sf"/>
</dbReference>
<feature type="non-terminal residue" evidence="11">
    <location>
        <position position="340"/>
    </location>
</feature>
<feature type="signal peptide" evidence="9">
    <location>
        <begin position="1"/>
        <end position="21"/>
    </location>
</feature>
<keyword evidence="8" id="KW-1015">Disulfide bond</keyword>
<dbReference type="SUPFAM" id="SSF63887">
    <property type="entry name" value="P-domain of calnexin/calreticulin"/>
    <property type="match status" value="1"/>
</dbReference>
<keyword evidence="7 9" id="KW-0143">Chaperone</keyword>
<dbReference type="InterPro" id="IPR013320">
    <property type="entry name" value="ConA-like_dom_sf"/>
</dbReference>
<comment type="subcellular location">
    <subcellularLocation>
        <location evidence="1">Endoplasmic reticulum membrane</location>
        <topology evidence="1">Single-pass membrane protein</topology>
    </subcellularLocation>
</comment>
<dbReference type="Gene3D" id="2.10.250.10">
    <property type="entry name" value="Calreticulin/calnexin, P domain"/>
    <property type="match status" value="1"/>
</dbReference>
<comment type="similarity">
    <text evidence="2 9">Belongs to the calreticulin family.</text>
</comment>
<accession>A0A9W8AIF3</accession>
<keyword evidence="3" id="KW-0812">Transmembrane</keyword>
<name>A0A9W8AIF3_9FUNG</name>
<evidence type="ECO:0000256" key="1">
    <source>
        <dbReference type="ARBA" id="ARBA00004389"/>
    </source>
</evidence>
<keyword evidence="12" id="KW-1185">Reference proteome</keyword>